<dbReference type="Gene3D" id="1.10.275.10">
    <property type="entry name" value="Fumarase/aspartase (N-terminal domain)"/>
    <property type="match status" value="1"/>
</dbReference>
<sequence>MTMTGRITAAPSRVWHEEVLAPQFAHEVEHLLRHYVAIEKVLLLEYVRMGVADAADAAAVARRLNLLRGGDLLADPAANMSDISFAIERFVGAGPAPPFAAWHVDRSRNDLQACAQLMAVRERLFAVADDLAALGRAALRAARTAADLPMPGFTHAQAAQIVSPGFYLTALAEETLATAQRLASTWEDCFACPLGAGSMAGQELPWDRTLMAHRLGFAKAVPHALTAVASRRWALAVASDLAGYAVTLSRFVTDLMAWGGSEYGFLDLPDELSGISAAMPQKRNFPVLERIRGRCSQVAGAMFDLASGQRNTAYTNTVEVSKEAGSRLWAEIDALRSSLRLATTVLENLGFHAERMRESCEREYLGGFSLANLLTLECGLPWRTAQIVAGRAIKRAVEAGVPSSEIEPGFLVEAAAEEGHRVPDAARLLAAAFSVDAGLRAKRSSGSTHPDAVLAMAAEQEAGFEAVEERWRRLRTGVEAAIAQIDVHFEEQEPRHAP</sequence>
<dbReference type="EC" id="4.3.2.1" evidence="2"/>
<evidence type="ECO:0000256" key="1">
    <source>
        <dbReference type="ARBA" id="ARBA00004941"/>
    </source>
</evidence>
<dbReference type="InterPro" id="IPR000362">
    <property type="entry name" value="Fumarate_lyase_fam"/>
</dbReference>
<accession>A0ABN2TAB9</accession>
<keyword evidence="3" id="KW-0028">Amino-acid biosynthesis</keyword>
<dbReference type="PRINTS" id="PR00149">
    <property type="entry name" value="FUMRATELYASE"/>
</dbReference>
<dbReference type="PANTHER" id="PTHR43814:SF1">
    <property type="entry name" value="ARGININOSUCCINATE LYASE"/>
    <property type="match status" value="1"/>
</dbReference>
<evidence type="ECO:0000313" key="7">
    <source>
        <dbReference type="Proteomes" id="UP001499854"/>
    </source>
</evidence>
<evidence type="ECO:0000259" key="5">
    <source>
        <dbReference type="Pfam" id="PF00206"/>
    </source>
</evidence>
<dbReference type="SUPFAM" id="SSF48557">
    <property type="entry name" value="L-aspartase-like"/>
    <property type="match status" value="1"/>
</dbReference>
<comment type="caution">
    <text evidence="6">The sequence shown here is derived from an EMBL/GenBank/DDBJ whole genome shotgun (WGS) entry which is preliminary data.</text>
</comment>
<proteinExistence type="predicted"/>
<dbReference type="PRINTS" id="PR00145">
    <property type="entry name" value="ARGSUCLYASE"/>
</dbReference>
<keyword evidence="3" id="KW-0055">Arginine biosynthesis</keyword>
<dbReference type="Pfam" id="PF00206">
    <property type="entry name" value="Lyase_1"/>
    <property type="match status" value="1"/>
</dbReference>
<dbReference type="InterPro" id="IPR024083">
    <property type="entry name" value="Fumarase/histidase_N"/>
</dbReference>
<comment type="pathway">
    <text evidence="1">Amino-acid biosynthesis; L-arginine biosynthesis; L-arginine from L-ornithine and carbamoyl phosphate: step 3/3.</text>
</comment>
<keyword evidence="4 6" id="KW-0456">Lyase</keyword>
<dbReference type="InterPro" id="IPR009049">
    <property type="entry name" value="Argininosuccinate_lyase"/>
</dbReference>
<dbReference type="RefSeq" id="WP_344662595.1">
    <property type="nucleotide sequence ID" value="NZ_BAAAQM010000077.1"/>
</dbReference>
<name>A0ABN2TAB9_9ACTN</name>
<dbReference type="PANTHER" id="PTHR43814">
    <property type="entry name" value="ARGININOSUCCINATE LYASE"/>
    <property type="match status" value="1"/>
</dbReference>
<dbReference type="Proteomes" id="UP001499854">
    <property type="component" value="Unassembled WGS sequence"/>
</dbReference>
<dbReference type="InterPro" id="IPR008948">
    <property type="entry name" value="L-Aspartase-like"/>
</dbReference>
<reference evidence="6 7" key="1">
    <citation type="journal article" date="2019" name="Int. J. Syst. Evol. Microbiol.">
        <title>The Global Catalogue of Microorganisms (GCM) 10K type strain sequencing project: providing services to taxonomists for standard genome sequencing and annotation.</title>
        <authorList>
            <consortium name="The Broad Institute Genomics Platform"/>
            <consortium name="The Broad Institute Genome Sequencing Center for Infectious Disease"/>
            <person name="Wu L."/>
            <person name="Ma J."/>
        </authorList>
    </citation>
    <scope>NUCLEOTIDE SEQUENCE [LARGE SCALE GENOMIC DNA]</scope>
    <source>
        <strain evidence="6 7">JCM 16013</strain>
    </source>
</reference>
<evidence type="ECO:0000256" key="3">
    <source>
        <dbReference type="ARBA" id="ARBA00022571"/>
    </source>
</evidence>
<dbReference type="InterPro" id="IPR022761">
    <property type="entry name" value="Fumarate_lyase_N"/>
</dbReference>
<evidence type="ECO:0000256" key="4">
    <source>
        <dbReference type="ARBA" id="ARBA00023239"/>
    </source>
</evidence>
<dbReference type="EMBL" id="BAAAQM010000077">
    <property type="protein sequence ID" value="GAA2003273.1"/>
    <property type="molecule type" value="Genomic_DNA"/>
</dbReference>
<feature type="domain" description="Fumarate lyase N-terminal" evidence="5">
    <location>
        <begin position="103"/>
        <end position="300"/>
    </location>
</feature>
<evidence type="ECO:0000256" key="2">
    <source>
        <dbReference type="ARBA" id="ARBA00012338"/>
    </source>
</evidence>
<evidence type="ECO:0000313" key="6">
    <source>
        <dbReference type="EMBL" id="GAA2003273.1"/>
    </source>
</evidence>
<protein>
    <recommendedName>
        <fullName evidence="2">argininosuccinate lyase</fullName>
        <ecNumber evidence="2">4.3.2.1</ecNumber>
    </recommendedName>
</protein>
<dbReference type="Gene3D" id="1.20.200.10">
    <property type="entry name" value="Fumarase/aspartase (Central domain)"/>
    <property type="match status" value="1"/>
</dbReference>
<dbReference type="Gene3D" id="1.10.40.30">
    <property type="entry name" value="Fumarase/aspartase (C-terminal domain)"/>
    <property type="match status" value="1"/>
</dbReference>
<dbReference type="GO" id="GO:0016829">
    <property type="term" value="F:lyase activity"/>
    <property type="evidence" value="ECO:0007669"/>
    <property type="project" value="UniProtKB-KW"/>
</dbReference>
<gene>
    <name evidence="6" type="primary">argH_2</name>
    <name evidence="6" type="ORF">GCM10009838_81700</name>
</gene>
<organism evidence="6 7">
    <name type="scientific">Catenulispora subtropica</name>
    <dbReference type="NCBI Taxonomy" id="450798"/>
    <lineage>
        <taxon>Bacteria</taxon>
        <taxon>Bacillati</taxon>
        <taxon>Actinomycetota</taxon>
        <taxon>Actinomycetes</taxon>
        <taxon>Catenulisporales</taxon>
        <taxon>Catenulisporaceae</taxon>
        <taxon>Catenulispora</taxon>
    </lineage>
</organism>
<keyword evidence="7" id="KW-1185">Reference proteome</keyword>